<evidence type="ECO:0000256" key="5">
    <source>
        <dbReference type="ARBA" id="ARBA00031841"/>
    </source>
</evidence>
<reference evidence="6 7" key="1">
    <citation type="submission" date="2013-04" db="EMBL/GenBank/DDBJ databases">
        <title>Oceanococcus atlanticus 22II-S10r2 Genome Sequencing.</title>
        <authorList>
            <person name="Lai Q."/>
            <person name="Li G."/>
            <person name="Shao Z."/>
        </authorList>
    </citation>
    <scope>NUCLEOTIDE SEQUENCE [LARGE SCALE GENOMIC DNA]</scope>
    <source>
        <strain evidence="6 7">22II-S10r2</strain>
    </source>
</reference>
<evidence type="ECO:0000256" key="3">
    <source>
        <dbReference type="ARBA" id="ARBA00015716"/>
    </source>
</evidence>
<evidence type="ECO:0000313" key="6">
    <source>
        <dbReference type="EMBL" id="ORE88440.1"/>
    </source>
</evidence>
<keyword evidence="4" id="KW-0690">Ribosome biogenesis</keyword>
<accession>A0A1Y1SGC8</accession>
<sequence length="141" mass="15434">MRDRLPAWVDLIRLAPGQQLAGTVPLSDLDGWPAGGASVQLTLDITQAPSGRLALKGDLQGQSEMLCQRCLQPMDQVWNAQFLLELVDSEEQAERIETALDIYIARGGRVHLHELARDESILALPMTPRHADGTCEPPAQS</sequence>
<gene>
    <name evidence="6" type="ORF">ATO7_01155</name>
</gene>
<evidence type="ECO:0000313" key="7">
    <source>
        <dbReference type="Proteomes" id="UP000192342"/>
    </source>
</evidence>
<comment type="caution">
    <text evidence="6">The sequence shown here is derived from an EMBL/GenBank/DDBJ whole genome shotgun (WGS) entry which is preliminary data.</text>
</comment>
<dbReference type="InterPro" id="IPR003772">
    <property type="entry name" value="YceD"/>
</dbReference>
<dbReference type="PANTHER" id="PTHR38099:SF1">
    <property type="entry name" value="LARGE RIBOSOMAL RNA SUBUNIT ACCUMULATION PROTEIN YCED"/>
    <property type="match status" value="1"/>
</dbReference>
<evidence type="ECO:0000256" key="1">
    <source>
        <dbReference type="ARBA" id="ARBA00002868"/>
    </source>
</evidence>
<dbReference type="AlphaFoldDB" id="A0A1Y1SGC8"/>
<dbReference type="EMBL" id="AQQV01000001">
    <property type="protein sequence ID" value="ORE88440.1"/>
    <property type="molecule type" value="Genomic_DNA"/>
</dbReference>
<name>A0A1Y1SGC8_9GAMM</name>
<organism evidence="6 7">
    <name type="scientific">Oceanococcus atlanticus</name>
    <dbReference type="NCBI Taxonomy" id="1317117"/>
    <lineage>
        <taxon>Bacteria</taxon>
        <taxon>Pseudomonadati</taxon>
        <taxon>Pseudomonadota</taxon>
        <taxon>Gammaproteobacteria</taxon>
        <taxon>Chromatiales</taxon>
        <taxon>Oceanococcaceae</taxon>
        <taxon>Oceanococcus</taxon>
    </lineage>
</organism>
<dbReference type="GO" id="GO:0042254">
    <property type="term" value="P:ribosome biogenesis"/>
    <property type="evidence" value="ECO:0007669"/>
    <property type="project" value="UniProtKB-KW"/>
</dbReference>
<protein>
    <recommendedName>
        <fullName evidence="3">Large ribosomal RNA subunit accumulation protein YceD</fullName>
    </recommendedName>
    <alternativeName>
        <fullName evidence="5">23S rRNA accumulation protein YceD</fullName>
    </alternativeName>
</protein>
<keyword evidence="7" id="KW-1185">Reference proteome</keyword>
<dbReference type="Pfam" id="PF02620">
    <property type="entry name" value="YceD"/>
    <property type="match status" value="1"/>
</dbReference>
<dbReference type="InterPro" id="IPR039255">
    <property type="entry name" value="YceD_bac"/>
</dbReference>
<dbReference type="OrthoDB" id="9786771at2"/>
<comment type="function">
    <text evidence="1">Plays a role in synthesis, processing and/or stability of 23S rRNA.</text>
</comment>
<dbReference type="GO" id="GO:0005829">
    <property type="term" value="C:cytosol"/>
    <property type="evidence" value="ECO:0007669"/>
    <property type="project" value="TreeGrafter"/>
</dbReference>
<evidence type="ECO:0000256" key="4">
    <source>
        <dbReference type="ARBA" id="ARBA00022517"/>
    </source>
</evidence>
<dbReference type="PANTHER" id="PTHR38099">
    <property type="entry name" value="LARGE RIBOSOMAL RNA SUBUNIT ACCUMULATION PROTEIN YCED"/>
    <property type="match status" value="1"/>
</dbReference>
<dbReference type="Proteomes" id="UP000192342">
    <property type="component" value="Unassembled WGS sequence"/>
</dbReference>
<comment type="similarity">
    <text evidence="2">Belongs to the DUF177 domain family.</text>
</comment>
<dbReference type="RefSeq" id="WP_083559081.1">
    <property type="nucleotide sequence ID" value="NZ_AQQV01000001.1"/>
</dbReference>
<dbReference type="STRING" id="1317117.ATO7_01155"/>
<proteinExistence type="inferred from homology"/>
<evidence type="ECO:0000256" key="2">
    <source>
        <dbReference type="ARBA" id="ARBA00010740"/>
    </source>
</evidence>